<organism evidence="4 5">
    <name type="scientific">Tritrichomonas foetus</name>
    <dbReference type="NCBI Taxonomy" id="1144522"/>
    <lineage>
        <taxon>Eukaryota</taxon>
        <taxon>Metamonada</taxon>
        <taxon>Parabasalia</taxon>
        <taxon>Tritrichomonadida</taxon>
        <taxon>Tritrichomonadidae</taxon>
        <taxon>Tritrichomonas</taxon>
    </lineage>
</organism>
<evidence type="ECO:0000256" key="1">
    <source>
        <dbReference type="ARBA" id="ARBA00004123"/>
    </source>
</evidence>
<dbReference type="InterPro" id="IPR016197">
    <property type="entry name" value="Chromo-like_dom_sf"/>
</dbReference>
<dbReference type="AlphaFoldDB" id="A0A1J4KXK8"/>
<dbReference type="InterPro" id="IPR023780">
    <property type="entry name" value="Chromo_domain"/>
</dbReference>
<keyword evidence="2" id="KW-0539">Nucleus</keyword>
<proteinExistence type="predicted"/>
<feature type="domain" description="Chromo" evidence="3">
    <location>
        <begin position="7"/>
        <end position="65"/>
    </location>
</feature>
<dbReference type="RefSeq" id="XP_068369050.1">
    <property type="nucleotide sequence ID" value="XM_068514186.1"/>
</dbReference>
<protein>
    <submittedName>
        <fullName evidence="4">Chromobox protein 3</fullName>
    </submittedName>
</protein>
<comment type="subcellular location">
    <subcellularLocation>
        <location evidence="1">Nucleus</location>
    </subcellularLocation>
</comment>
<reference evidence="4" key="1">
    <citation type="submission" date="2016-10" db="EMBL/GenBank/DDBJ databases">
        <authorList>
            <person name="Benchimol M."/>
            <person name="Almeida L.G."/>
            <person name="Vasconcelos A.T."/>
            <person name="Perreira-Neves A."/>
            <person name="Rosa I.A."/>
            <person name="Tasca T."/>
            <person name="Bogo M.R."/>
            <person name="de Souza W."/>
        </authorList>
    </citation>
    <scope>NUCLEOTIDE SEQUENCE [LARGE SCALE GENOMIC DNA]</scope>
    <source>
        <strain evidence="4">K</strain>
    </source>
</reference>
<gene>
    <name evidence="4" type="primary">CBX3</name>
    <name evidence="4" type="ORF">TRFO_42181</name>
</gene>
<dbReference type="GO" id="GO:0005634">
    <property type="term" value="C:nucleus"/>
    <property type="evidence" value="ECO:0007669"/>
    <property type="project" value="UniProtKB-SubCell"/>
</dbReference>
<dbReference type="EMBL" id="MLAK01000169">
    <property type="protein sequence ID" value="OHT15914.1"/>
    <property type="molecule type" value="Genomic_DNA"/>
</dbReference>
<dbReference type="Proteomes" id="UP000179807">
    <property type="component" value="Unassembled WGS sequence"/>
</dbReference>
<dbReference type="PANTHER" id="PTHR22812">
    <property type="entry name" value="CHROMOBOX PROTEIN"/>
    <property type="match status" value="1"/>
</dbReference>
<dbReference type="InterPro" id="IPR051219">
    <property type="entry name" value="Heterochromatin_chromo-domain"/>
</dbReference>
<dbReference type="SUPFAM" id="SSF54160">
    <property type="entry name" value="Chromo domain-like"/>
    <property type="match status" value="1"/>
</dbReference>
<dbReference type="Pfam" id="PF00385">
    <property type="entry name" value="Chromo"/>
    <property type="match status" value="1"/>
</dbReference>
<comment type="caution">
    <text evidence="4">The sequence shown here is derived from an EMBL/GenBank/DDBJ whole genome shotgun (WGS) entry which is preliminary data.</text>
</comment>
<dbReference type="OrthoDB" id="2447764at2759"/>
<name>A0A1J4KXK8_9EUKA</name>
<dbReference type="Gene3D" id="2.40.50.40">
    <property type="match status" value="1"/>
</dbReference>
<dbReference type="VEuPathDB" id="TrichDB:TRFO_42181"/>
<dbReference type="GeneID" id="94848890"/>
<dbReference type="SMART" id="SM00298">
    <property type="entry name" value="CHROMO"/>
    <property type="match status" value="1"/>
</dbReference>
<evidence type="ECO:0000259" key="3">
    <source>
        <dbReference type="PROSITE" id="PS50013"/>
    </source>
</evidence>
<accession>A0A1J4KXK8</accession>
<dbReference type="PROSITE" id="PS50013">
    <property type="entry name" value="CHROMO_2"/>
    <property type="match status" value="1"/>
</dbReference>
<evidence type="ECO:0000313" key="5">
    <source>
        <dbReference type="Proteomes" id="UP000179807"/>
    </source>
</evidence>
<evidence type="ECO:0000256" key="2">
    <source>
        <dbReference type="ARBA" id="ARBA00023242"/>
    </source>
</evidence>
<dbReference type="CDD" id="cd00024">
    <property type="entry name" value="CD_CSD"/>
    <property type="match status" value="1"/>
</dbReference>
<sequence>MANEIKFEIDSIVDDKIVDGKTLFRIRWKNFSPDDDTWEFKDKIEDKELLQRYIENKAKEEEKRQQPEKLKKAPALAKLFQKKPVQIIASFKSKNKICYRVLFADQTFDSVSSDLLKEVDPTLICDYLVANFQVALSTKKGKDKPNPTSS</sequence>
<evidence type="ECO:0000313" key="4">
    <source>
        <dbReference type="EMBL" id="OHT15914.1"/>
    </source>
</evidence>
<dbReference type="InterPro" id="IPR000953">
    <property type="entry name" value="Chromo/chromo_shadow_dom"/>
</dbReference>
<keyword evidence="5" id="KW-1185">Reference proteome</keyword>